<sequence length="152" mass="17658">MNDSFLSNLRNETYRKTIFEKLTECRRIKQNEINIRQKEIQVIDDMLRFVNEFHIKYSNNQLTSDEMKNTNTEDITSSMFNTNSDLTVFDNPIANTIDQYCLQIDTRDDMPMDPLSSLFSSSPTKLFSGLSTTNDPIQDIDYLKSTTNPTTD</sequence>
<protein>
    <submittedName>
        <fullName evidence="1">Uncharacterized protein</fullName>
    </submittedName>
</protein>
<evidence type="ECO:0000313" key="1">
    <source>
        <dbReference type="EMBL" id="CAF1378751.1"/>
    </source>
</evidence>
<proteinExistence type="predicted"/>
<name>A0A815J7W3_9BILA</name>
<reference evidence="1" key="1">
    <citation type="submission" date="2021-02" db="EMBL/GenBank/DDBJ databases">
        <authorList>
            <person name="Nowell W R."/>
        </authorList>
    </citation>
    <scope>NUCLEOTIDE SEQUENCE</scope>
</reference>
<dbReference type="Proteomes" id="UP000663891">
    <property type="component" value="Unassembled WGS sequence"/>
</dbReference>
<accession>A0A815J7W3</accession>
<organism evidence="1 2">
    <name type="scientific">Adineta steineri</name>
    <dbReference type="NCBI Taxonomy" id="433720"/>
    <lineage>
        <taxon>Eukaryota</taxon>
        <taxon>Metazoa</taxon>
        <taxon>Spiralia</taxon>
        <taxon>Gnathifera</taxon>
        <taxon>Rotifera</taxon>
        <taxon>Eurotatoria</taxon>
        <taxon>Bdelloidea</taxon>
        <taxon>Adinetida</taxon>
        <taxon>Adinetidae</taxon>
        <taxon>Adineta</taxon>
    </lineage>
</organism>
<dbReference type="EMBL" id="CAJNON010000790">
    <property type="protein sequence ID" value="CAF1378751.1"/>
    <property type="molecule type" value="Genomic_DNA"/>
</dbReference>
<evidence type="ECO:0000313" key="2">
    <source>
        <dbReference type="Proteomes" id="UP000663891"/>
    </source>
</evidence>
<dbReference type="OrthoDB" id="10043512at2759"/>
<comment type="caution">
    <text evidence="1">The sequence shown here is derived from an EMBL/GenBank/DDBJ whole genome shotgun (WGS) entry which is preliminary data.</text>
</comment>
<gene>
    <name evidence="1" type="ORF">VCS650_LOCUS35280</name>
</gene>
<dbReference type="AlphaFoldDB" id="A0A815J7W3"/>